<dbReference type="PANTHER" id="PTHR42831:SF1">
    <property type="entry name" value="FE-S PROTEIN MATURATION AUXILIARY FACTOR YITW"/>
    <property type="match status" value="1"/>
</dbReference>
<dbReference type="AlphaFoldDB" id="A0A2H0CT28"/>
<dbReference type="InterPro" id="IPR002744">
    <property type="entry name" value="MIP18-like"/>
</dbReference>
<gene>
    <name evidence="2" type="ORF">COW88_03320</name>
</gene>
<feature type="domain" description="MIP18 family-like" evidence="1">
    <location>
        <begin position="5"/>
        <end position="76"/>
    </location>
</feature>
<name>A0A2H0CT28_9BACT</name>
<dbReference type="Proteomes" id="UP000230638">
    <property type="component" value="Unassembled WGS sequence"/>
</dbReference>
<dbReference type="InterPro" id="IPR034904">
    <property type="entry name" value="FSCA_dom_sf"/>
</dbReference>
<dbReference type="EMBL" id="PCTL01000033">
    <property type="protein sequence ID" value="PIP73006.1"/>
    <property type="molecule type" value="Genomic_DNA"/>
</dbReference>
<reference evidence="2 3" key="1">
    <citation type="submission" date="2017-09" db="EMBL/GenBank/DDBJ databases">
        <title>Depth-based differentiation of microbial function through sediment-hosted aquifers and enrichment of novel symbionts in the deep terrestrial subsurface.</title>
        <authorList>
            <person name="Probst A.J."/>
            <person name="Ladd B."/>
            <person name="Jarett J.K."/>
            <person name="Geller-Mcgrath D.E."/>
            <person name="Sieber C.M."/>
            <person name="Emerson J.B."/>
            <person name="Anantharaman K."/>
            <person name="Thomas B.C."/>
            <person name="Malmstrom R."/>
            <person name="Stieglmeier M."/>
            <person name="Klingl A."/>
            <person name="Woyke T."/>
            <person name="Ryan C.M."/>
            <person name="Banfield J.F."/>
        </authorList>
    </citation>
    <scope>NUCLEOTIDE SEQUENCE [LARGE SCALE GENOMIC DNA]</scope>
    <source>
        <strain evidence="2">CG22_combo_CG10-13_8_21_14_all_47_15</strain>
    </source>
</reference>
<dbReference type="InterPro" id="IPR052339">
    <property type="entry name" value="Fe-S_Maturation_MIP18"/>
</dbReference>
<dbReference type="SUPFAM" id="SSF117916">
    <property type="entry name" value="Fe-S cluster assembly (FSCA) domain-like"/>
    <property type="match status" value="1"/>
</dbReference>
<accession>A0A2H0CT28</accession>
<evidence type="ECO:0000313" key="3">
    <source>
        <dbReference type="Proteomes" id="UP000230638"/>
    </source>
</evidence>
<comment type="caution">
    <text evidence="2">The sequence shown here is derived from an EMBL/GenBank/DDBJ whole genome shotgun (WGS) entry which is preliminary data.</text>
</comment>
<sequence>MHITEQKIIKTLQGVIDPELNIDIYTLGLIYEIQTDSDGGIAVTMTLTTPFCPYGNEIVTAVEDALWELKPAGVTVDIVFEPPWKPPEALRKTLGI</sequence>
<dbReference type="Gene3D" id="3.30.300.130">
    <property type="entry name" value="Fe-S cluster assembly (FSCA)"/>
    <property type="match status" value="1"/>
</dbReference>
<proteinExistence type="predicted"/>
<organism evidence="2 3">
    <name type="scientific">Candidatus Lloydbacteria bacterium CG22_combo_CG10-13_8_21_14_all_47_15</name>
    <dbReference type="NCBI Taxonomy" id="1974635"/>
    <lineage>
        <taxon>Bacteria</taxon>
        <taxon>Candidatus Lloydiibacteriota</taxon>
    </lineage>
</organism>
<protein>
    <submittedName>
        <fullName evidence="2">Aromatic ring hydroxylase</fullName>
    </submittedName>
</protein>
<dbReference type="Pfam" id="PF01883">
    <property type="entry name" value="FeS_assembly_P"/>
    <property type="match status" value="1"/>
</dbReference>
<evidence type="ECO:0000259" key="1">
    <source>
        <dbReference type="Pfam" id="PF01883"/>
    </source>
</evidence>
<dbReference type="PANTHER" id="PTHR42831">
    <property type="entry name" value="FE-S PROTEIN MATURATION AUXILIARY FACTOR YITW"/>
    <property type="match status" value="1"/>
</dbReference>
<evidence type="ECO:0000313" key="2">
    <source>
        <dbReference type="EMBL" id="PIP73006.1"/>
    </source>
</evidence>